<dbReference type="PROSITE" id="PS50808">
    <property type="entry name" value="ZF_BED"/>
    <property type="match status" value="2"/>
</dbReference>
<feature type="compositionally biased region" description="Low complexity" evidence="8">
    <location>
        <begin position="34"/>
        <end position="48"/>
    </location>
</feature>
<accession>A0A9E7FDX2</accession>
<feature type="compositionally biased region" description="Polar residues" evidence="8">
    <location>
        <begin position="79"/>
        <end position="91"/>
    </location>
</feature>
<evidence type="ECO:0000313" key="11">
    <source>
        <dbReference type="Proteomes" id="UP001055439"/>
    </source>
</evidence>
<dbReference type="GO" id="GO:0003677">
    <property type="term" value="F:DNA binding"/>
    <property type="evidence" value="ECO:0007669"/>
    <property type="project" value="UniProtKB-KW"/>
</dbReference>
<evidence type="ECO:0000256" key="6">
    <source>
        <dbReference type="ARBA" id="ARBA00023242"/>
    </source>
</evidence>
<name>A0A9E7FDX2_9LILI</name>
<keyword evidence="4" id="KW-0862">Zinc</keyword>
<dbReference type="Pfam" id="PF02892">
    <property type="entry name" value="zf-BED"/>
    <property type="match status" value="2"/>
</dbReference>
<feature type="compositionally biased region" description="Basic and acidic residues" evidence="8">
    <location>
        <begin position="57"/>
        <end position="73"/>
    </location>
</feature>
<evidence type="ECO:0000256" key="2">
    <source>
        <dbReference type="ARBA" id="ARBA00022723"/>
    </source>
</evidence>
<evidence type="ECO:0000313" key="10">
    <source>
        <dbReference type="EMBL" id="URD93665.1"/>
    </source>
</evidence>
<dbReference type="AlphaFoldDB" id="A0A9E7FDX2"/>
<keyword evidence="11" id="KW-1185">Reference proteome</keyword>
<feature type="compositionally biased region" description="Acidic residues" evidence="8">
    <location>
        <begin position="897"/>
        <end position="913"/>
    </location>
</feature>
<keyword evidence="3 7" id="KW-0863">Zinc-finger</keyword>
<protein>
    <recommendedName>
        <fullName evidence="9">BED-type domain-containing protein</fullName>
    </recommendedName>
</protein>
<evidence type="ECO:0000256" key="4">
    <source>
        <dbReference type="ARBA" id="ARBA00022833"/>
    </source>
</evidence>
<dbReference type="InterPro" id="IPR003656">
    <property type="entry name" value="Znf_BED"/>
</dbReference>
<evidence type="ECO:0000256" key="8">
    <source>
        <dbReference type="SAM" id="MobiDB-lite"/>
    </source>
</evidence>
<feature type="region of interest" description="Disordered" evidence="8">
    <location>
        <begin position="203"/>
        <end position="227"/>
    </location>
</feature>
<organism evidence="10 11">
    <name type="scientific">Musa troglodytarum</name>
    <name type="common">fe'i banana</name>
    <dbReference type="NCBI Taxonomy" id="320322"/>
    <lineage>
        <taxon>Eukaryota</taxon>
        <taxon>Viridiplantae</taxon>
        <taxon>Streptophyta</taxon>
        <taxon>Embryophyta</taxon>
        <taxon>Tracheophyta</taxon>
        <taxon>Spermatophyta</taxon>
        <taxon>Magnoliopsida</taxon>
        <taxon>Liliopsida</taxon>
        <taxon>Zingiberales</taxon>
        <taxon>Musaceae</taxon>
        <taxon>Musa</taxon>
    </lineage>
</organism>
<dbReference type="Pfam" id="PF05699">
    <property type="entry name" value="Dimer_Tnp_hAT"/>
    <property type="match status" value="1"/>
</dbReference>
<dbReference type="Pfam" id="PF04937">
    <property type="entry name" value="DUF659"/>
    <property type="match status" value="1"/>
</dbReference>
<keyword evidence="5" id="KW-0238">DNA-binding</keyword>
<dbReference type="GO" id="GO:0046983">
    <property type="term" value="F:protein dimerization activity"/>
    <property type="evidence" value="ECO:0007669"/>
    <property type="project" value="InterPro"/>
</dbReference>
<evidence type="ECO:0000256" key="7">
    <source>
        <dbReference type="PROSITE-ProRule" id="PRU00027"/>
    </source>
</evidence>
<evidence type="ECO:0000256" key="1">
    <source>
        <dbReference type="ARBA" id="ARBA00004123"/>
    </source>
</evidence>
<feature type="region of interest" description="Disordered" evidence="8">
    <location>
        <begin position="889"/>
        <end position="913"/>
    </location>
</feature>
<dbReference type="SUPFAM" id="SSF53098">
    <property type="entry name" value="Ribonuclease H-like"/>
    <property type="match status" value="1"/>
</dbReference>
<dbReference type="PANTHER" id="PTHR32166:SF105">
    <property type="entry name" value="HAT DIMERIZATION DOMAIN-CONTAINING PROTEIN"/>
    <property type="match status" value="1"/>
</dbReference>
<dbReference type="OrthoDB" id="1712654at2759"/>
<gene>
    <name evidence="10" type="ORF">MUK42_32539</name>
</gene>
<dbReference type="GO" id="GO:0005634">
    <property type="term" value="C:nucleus"/>
    <property type="evidence" value="ECO:0007669"/>
    <property type="project" value="UniProtKB-SubCell"/>
</dbReference>
<sequence>HVGVLTIRTSPCICDSPSNRTEAVLSRETDPRPDLSSLYASDSALYPAPSQHARPGQRGERQQDATEPRRRTPDGATAIAQTSRGARSTLLSDKLQPTSMYLIDKTVRRAEAGVPKMVEEVAPFRSTGFTDPGWEHGVAQDEKRKKVKCNYCGKIVSGGIYRLKQHLARISGEVTYCKKASEEVFMKMKENLEGYRSNRKRHLEDEEQSFDLHSNHDDEEEEELDYKQKGREARIARSLVTSITPLRSLGYIDPGWEHGVAQDEKKKKVKCNYCEKIVSGGINRFKQHLARIPGEVASCKMAPEEVYLKMKENMKWHRTGRRRRPETKEVAALYMHPENEDENEHANDTIKAICTVDDHDVSTSKTIRKRSRGRSPGNGTRGAELQLKQIALDSVLSNTRKIHYPLSYKLLKQKRRSIRRSRKEVLSAICRFFYYAAIPFNAADSPYFHKMLDLVSQYGHGFKSPTSRLISGRSLQDEVQTTKEYFVEIKASWATTGCSILADSWRDVQGKTIINFLVSCPRGTYFISSVDASDVVKDATCLFNFLTLRCLQDHRSALKRMFHSSRWISSQLAKSDEGKEVENIIFNSTFWKKTHYVNKSVDPVVQMLTEVGSNCTLSMPSIYYGIYSSKLAMKAVHADNEQKYGPFWSVLDNHWNSVFHHPLYVAAYFLNPSYRYRPDFMAIPEVIRGLNECITRLEPDTGRRISAVAQISDFVYGKADFGTELALSTRIDLDPAAWWQQHGINCLELQRIAVCILSQSCTSFGCKPNWSTFDHTHAMRHSCLAQKRLNDFAYVHYNLRLRERERQLKRITDESISFDNVFLERLLDNWIVSIDQPALLDDEEALYHNAEQAESYGIEINETEEFNGGSKKTSTDIALPELLETSGAHSAGAGAAIDEDDTDLDFLDDDLDD</sequence>
<feature type="domain" description="BED-type" evidence="9">
    <location>
        <begin position="128"/>
        <end position="184"/>
    </location>
</feature>
<comment type="subcellular location">
    <subcellularLocation>
        <location evidence="1">Nucleus</location>
    </subcellularLocation>
</comment>
<feature type="domain" description="BED-type" evidence="9">
    <location>
        <begin position="250"/>
        <end position="306"/>
    </location>
</feature>
<proteinExistence type="predicted"/>
<evidence type="ECO:0000256" key="3">
    <source>
        <dbReference type="ARBA" id="ARBA00022771"/>
    </source>
</evidence>
<dbReference type="Proteomes" id="UP001055439">
    <property type="component" value="Chromosome 3"/>
</dbReference>
<dbReference type="GO" id="GO:0008270">
    <property type="term" value="F:zinc ion binding"/>
    <property type="evidence" value="ECO:0007669"/>
    <property type="project" value="UniProtKB-KW"/>
</dbReference>
<keyword evidence="6" id="KW-0539">Nucleus</keyword>
<reference evidence="10" key="1">
    <citation type="submission" date="2022-05" db="EMBL/GenBank/DDBJ databases">
        <title>The Musa troglodytarum L. genome provides insights into the mechanism of non-climacteric behaviour and enrichment of carotenoids.</title>
        <authorList>
            <person name="Wang J."/>
        </authorList>
    </citation>
    <scope>NUCLEOTIDE SEQUENCE</scope>
    <source>
        <tissue evidence="10">Leaf</tissue>
    </source>
</reference>
<feature type="region of interest" description="Disordered" evidence="8">
    <location>
        <begin position="22"/>
        <end position="91"/>
    </location>
</feature>
<evidence type="ECO:0000259" key="9">
    <source>
        <dbReference type="PROSITE" id="PS50808"/>
    </source>
</evidence>
<feature type="non-terminal residue" evidence="10">
    <location>
        <position position="1"/>
    </location>
</feature>
<dbReference type="PANTHER" id="PTHR32166">
    <property type="entry name" value="OSJNBA0013A04.12 PROTEIN"/>
    <property type="match status" value="1"/>
</dbReference>
<evidence type="ECO:0000256" key="5">
    <source>
        <dbReference type="ARBA" id="ARBA00023125"/>
    </source>
</evidence>
<dbReference type="InterPro" id="IPR008906">
    <property type="entry name" value="HATC_C_dom"/>
</dbReference>
<dbReference type="InterPro" id="IPR007021">
    <property type="entry name" value="DUF659"/>
</dbReference>
<keyword evidence="2" id="KW-0479">Metal-binding</keyword>
<dbReference type="EMBL" id="CP097505">
    <property type="protein sequence ID" value="URD93665.1"/>
    <property type="molecule type" value="Genomic_DNA"/>
</dbReference>
<dbReference type="InterPro" id="IPR012337">
    <property type="entry name" value="RNaseH-like_sf"/>
</dbReference>